<evidence type="ECO:0000313" key="2">
    <source>
        <dbReference type="EMBL" id="TCO32363.1"/>
    </source>
</evidence>
<proteinExistence type="predicted"/>
<feature type="region of interest" description="Disordered" evidence="1">
    <location>
        <begin position="61"/>
        <end position="80"/>
    </location>
</feature>
<name>A0ABY2BZG6_9ACTN</name>
<organism evidence="2 3">
    <name type="scientific">Kribbella orskensis</name>
    <dbReference type="NCBI Taxonomy" id="2512216"/>
    <lineage>
        <taxon>Bacteria</taxon>
        <taxon>Bacillati</taxon>
        <taxon>Actinomycetota</taxon>
        <taxon>Actinomycetes</taxon>
        <taxon>Propionibacteriales</taxon>
        <taxon>Kribbellaceae</taxon>
        <taxon>Kribbella</taxon>
    </lineage>
</organism>
<dbReference type="RefSeq" id="WP_132186779.1">
    <property type="nucleotide sequence ID" value="NZ_SLWM01000001.1"/>
</dbReference>
<sequence>MSGDVHEQGPLHLEVGRGYLPAVEPSPELGVPEGEAALAEAEEEAGFDLGIDVAQPLVQPDGESFDLDADLAYGNDPHES</sequence>
<evidence type="ECO:0000256" key="1">
    <source>
        <dbReference type="SAM" id="MobiDB-lite"/>
    </source>
</evidence>
<evidence type="ECO:0000313" key="3">
    <source>
        <dbReference type="Proteomes" id="UP000295818"/>
    </source>
</evidence>
<protein>
    <submittedName>
        <fullName evidence="2">Uncharacterized protein</fullName>
    </submittedName>
</protein>
<reference evidence="2 3" key="1">
    <citation type="journal article" date="2015" name="Stand. Genomic Sci.">
        <title>Genomic Encyclopedia of Bacterial and Archaeal Type Strains, Phase III: the genomes of soil and plant-associated and newly described type strains.</title>
        <authorList>
            <person name="Whitman W.B."/>
            <person name="Woyke T."/>
            <person name="Klenk H.P."/>
            <person name="Zhou Y."/>
            <person name="Lilburn T.G."/>
            <person name="Beck B.J."/>
            <person name="De Vos P."/>
            <person name="Vandamme P."/>
            <person name="Eisen J.A."/>
            <person name="Garrity G."/>
            <person name="Hugenholtz P."/>
            <person name="Kyrpides N.C."/>
        </authorList>
    </citation>
    <scope>NUCLEOTIDE SEQUENCE [LARGE SCALE GENOMIC DNA]</scope>
    <source>
        <strain evidence="2 3">VKM Ac-2538</strain>
    </source>
</reference>
<gene>
    <name evidence="2" type="ORF">EV644_1011007</name>
</gene>
<dbReference type="Proteomes" id="UP000295818">
    <property type="component" value="Unassembled WGS sequence"/>
</dbReference>
<comment type="caution">
    <text evidence="2">The sequence shown here is derived from an EMBL/GenBank/DDBJ whole genome shotgun (WGS) entry which is preliminary data.</text>
</comment>
<keyword evidence="3" id="KW-1185">Reference proteome</keyword>
<accession>A0ABY2BZG6</accession>
<dbReference type="EMBL" id="SLWM01000001">
    <property type="protein sequence ID" value="TCO32363.1"/>
    <property type="molecule type" value="Genomic_DNA"/>
</dbReference>